<dbReference type="HOGENOM" id="CLU_102440_0_0_2"/>
<dbReference type="STRING" id="671065.MetMK1DRAFT_00026600"/>
<proteinExistence type="predicted"/>
<name>H2C7W1_9CREN</name>
<gene>
    <name evidence="1" type="ORF">MetMK1DRAFT_00026600</name>
</gene>
<keyword evidence="2" id="KW-1185">Reference proteome</keyword>
<reference evidence="1 2" key="1">
    <citation type="submission" date="2012-01" db="EMBL/GenBank/DDBJ databases">
        <title>Improved High-Quality Draft sequence of Metallosphaera yellowstonensis MK1.</title>
        <authorList>
            <consortium name="US DOE Joint Genome Institute"/>
            <person name="Lucas S."/>
            <person name="Han J."/>
            <person name="Cheng J.-F."/>
            <person name="Goodwin L."/>
            <person name="Pitluck S."/>
            <person name="Peters L."/>
            <person name="Teshima H."/>
            <person name="Detter J.C."/>
            <person name="Han C."/>
            <person name="Tapia R."/>
            <person name="Land M."/>
            <person name="Hauser L."/>
            <person name="Kyrpides N."/>
            <person name="Kozubal M."/>
            <person name="Macur R.E."/>
            <person name="Jay Z."/>
            <person name="Inskeep W."/>
            <person name="Woyke T."/>
        </authorList>
    </citation>
    <scope>NUCLEOTIDE SEQUENCE [LARGE SCALE GENOMIC DNA]</scope>
    <source>
        <strain evidence="1 2">MK1</strain>
    </source>
</reference>
<dbReference type="AlphaFoldDB" id="H2C7W1"/>
<sequence length="236" mass="27012">MREIFNAMLNVDVNNTASGDAKKSLKLIMEAMELKSKFLRETEVSSEEEMKKIFESVFYAKKHFGDVLAKTGLPSFRQAFLVLKEREKEYGERIAEFTSRVKGGDQEDMEDLAKEVIHYLEPESYPLWTRWIWNPSRNTGSINYVLKDGVTLKNEGEFLSAINELRRILEIFGLSSGGNYYSTSIFLVYAYVRYLDYTTHLAVDKKAAGLIPTHLTTTALVMGLKPYLKVIKLAHT</sequence>
<dbReference type="EMBL" id="JH597770">
    <property type="protein sequence ID" value="EHP68237.1"/>
    <property type="molecule type" value="Genomic_DNA"/>
</dbReference>
<protein>
    <submittedName>
        <fullName evidence="1">Uncharacterized protein</fullName>
    </submittedName>
</protein>
<organism evidence="1 2">
    <name type="scientific">Metallosphaera yellowstonensis MK1</name>
    <dbReference type="NCBI Taxonomy" id="671065"/>
    <lineage>
        <taxon>Archaea</taxon>
        <taxon>Thermoproteota</taxon>
        <taxon>Thermoprotei</taxon>
        <taxon>Sulfolobales</taxon>
        <taxon>Sulfolobaceae</taxon>
        <taxon>Metallosphaera</taxon>
    </lineage>
</organism>
<evidence type="ECO:0000313" key="2">
    <source>
        <dbReference type="Proteomes" id="UP000003980"/>
    </source>
</evidence>
<dbReference type="eggNOG" id="arCOG05916">
    <property type="taxonomic scope" value="Archaea"/>
</dbReference>
<dbReference type="Proteomes" id="UP000003980">
    <property type="component" value="Unassembled WGS sequence"/>
</dbReference>
<evidence type="ECO:0000313" key="1">
    <source>
        <dbReference type="EMBL" id="EHP68237.1"/>
    </source>
</evidence>
<accession>H2C7W1</accession>